<evidence type="ECO:0000256" key="2">
    <source>
        <dbReference type="ARBA" id="ARBA00014411"/>
    </source>
</evidence>
<feature type="transmembrane region" description="Helical" evidence="13">
    <location>
        <begin position="520"/>
        <end position="542"/>
    </location>
</feature>
<keyword evidence="8" id="KW-0683">Retinol-binding</keyword>
<feature type="transmembrane region" description="Helical" evidence="13">
    <location>
        <begin position="362"/>
        <end position="380"/>
    </location>
</feature>
<evidence type="ECO:0000256" key="3">
    <source>
        <dbReference type="ARBA" id="ARBA00022448"/>
    </source>
</evidence>
<keyword evidence="10 12" id="KW-1015">Disulfide bond</keyword>
<organism evidence="15 16">
    <name type="scientific">Rotaria magnacalcarata</name>
    <dbReference type="NCBI Taxonomy" id="392030"/>
    <lineage>
        <taxon>Eukaryota</taxon>
        <taxon>Metazoa</taxon>
        <taxon>Spiralia</taxon>
        <taxon>Gnathifera</taxon>
        <taxon>Rotifera</taxon>
        <taxon>Eurotatoria</taxon>
        <taxon>Bdelloidea</taxon>
        <taxon>Philodinida</taxon>
        <taxon>Philodinidae</taxon>
        <taxon>Rotaria</taxon>
    </lineage>
</organism>
<dbReference type="Gene3D" id="2.60.120.920">
    <property type="match status" value="1"/>
</dbReference>
<dbReference type="InterPro" id="IPR013320">
    <property type="entry name" value="ConA-like_dom_sf"/>
</dbReference>
<comment type="caution">
    <text evidence="15">The sequence shown here is derived from an EMBL/GenBank/DDBJ whole genome shotgun (WGS) entry which is preliminary data.</text>
</comment>
<keyword evidence="7 13" id="KW-1133">Transmembrane helix</keyword>
<protein>
    <recommendedName>
        <fullName evidence="2">Receptor for retinol uptake STRA6</fullName>
    </recommendedName>
</protein>
<evidence type="ECO:0000256" key="8">
    <source>
        <dbReference type="ARBA" id="ARBA00023072"/>
    </source>
</evidence>
<evidence type="ECO:0000256" key="11">
    <source>
        <dbReference type="ARBA" id="ARBA00023170"/>
    </source>
</evidence>
<keyword evidence="6" id="KW-0845">Vitamin A</keyword>
<evidence type="ECO:0000256" key="6">
    <source>
        <dbReference type="ARBA" id="ARBA00022893"/>
    </source>
</evidence>
<dbReference type="GO" id="GO:0016918">
    <property type="term" value="F:retinal binding"/>
    <property type="evidence" value="ECO:0007669"/>
    <property type="project" value="UniProtKB-KW"/>
</dbReference>
<keyword evidence="5 13" id="KW-0812">Transmembrane</keyword>
<dbReference type="GO" id="GO:0038023">
    <property type="term" value="F:signaling receptor activity"/>
    <property type="evidence" value="ECO:0007669"/>
    <property type="project" value="InterPro"/>
</dbReference>
<dbReference type="CDD" id="cd00054">
    <property type="entry name" value="EGF_CA"/>
    <property type="match status" value="1"/>
</dbReference>
<dbReference type="GO" id="GO:0071939">
    <property type="term" value="P:vitamin A import into cell"/>
    <property type="evidence" value="ECO:0007669"/>
    <property type="project" value="TreeGrafter"/>
</dbReference>
<dbReference type="EMBL" id="CAJOBJ010000579">
    <property type="protein sequence ID" value="CAF3831693.1"/>
    <property type="molecule type" value="Genomic_DNA"/>
</dbReference>
<feature type="transmembrane region" description="Helical" evidence="13">
    <location>
        <begin position="290"/>
        <end position="309"/>
    </location>
</feature>
<evidence type="ECO:0000256" key="13">
    <source>
        <dbReference type="SAM" id="Phobius"/>
    </source>
</evidence>
<feature type="disulfide bond" evidence="12">
    <location>
        <begin position="47"/>
        <end position="56"/>
    </location>
</feature>
<dbReference type="InterPro" id="IPR000742">
    <property type="entry name" value="EGF"/>
</dbReference>
<feature type="transmembrane region" description="Helical" evidence="13">
    <location>
        <begin position="265"/>
        <end position="283"/>
    </location>
</feature>
<evidence type="ECO:0000256" key="12">
    <source>
        <dbReference type="PROSITE-ProRule" id="PRU00076"/>
    </source>
</evidence>
<evidence type="ECO:0000256" key="4">
    <source>
        <dbReference type="ARBA" id="ARBA00022475"/>
    </source>
</evidence>
<evidence type="ECO:0000256" key="10">
    <source>
        <dbReference type="ARBA" id="ARBA00023157"/>
    </source>
</evidence>
<accession>A0A8S2K9I0</accession>
<reference evidence="15" key="1">
    <citation type="submission" date="2021-02" db="EMBL/GenBank/DDBJ databases">
        <authorList>
            <person name="Nowell W R."/>
        </authorList>
    </citation>
    <scope>NUCLEOTIDE SEQUENCE</scope>
</reference>
<comment type="subcellular location">
    <subcellularLocation>
        <location evidence="1">Cell membrane</location>
        <topology evidence="1">Multi-pass membrane protein</topology>
    </subcellularLocation>
</comment>
<dbReference type="GO" id="GO:0005886">
    <property type="term" value="C:plasma membrane"/>
    <property type="evidence" value="ECO:0007669"/>
    <property type="project" value="UniProtKB-SubCell"/>
</dbReference>
<dbReference type="GO" id="GO:0019841">
    <property type="term" value="F:retinol binding"/>
    <property type="evidence" value="ECO:0007669"/>
    <property type="project" value="UniProtKB-KW"/>
</dbReference>
<dbReference type="PROSITE" id="PS50026">
    <property type="entry name" value="EGF_3"/>
    <property type="match status" value="1"/>
</dbReference>
<evidence type="ECO:0000256" key="9">
    <source>
        <dbReference type="ARBA" id="ARBA00023136"/>
    </source>
</evidence>
<dbReference type="Proteomes" id="UP000681720">
    <property type="component" value="Unassembled WGS sequence"/>
</dbReference>
<dbReference type="InterPro" id="IPR043136">
    <property type="entry name" value="B30.2/SPRY_sf"/>
</dbReference>
<evidence type="ECO:0000313" key="16">
    <source>
        <dbReference type="Proteomes" id="UP000681720"/>
    </source>
</evidence>
<dbReference type="PANTHER" id="PTHR21444:SF16">
    <property type="entry name" value="RECEPTOR FOR RETINOL UPTAKE STRA6"/>
    <property type="match status" value="1"/>
</dbReference>
<evidence type="ECO:0000313" key="15">
    <source>
        <dbReference type="EMBL" id="CAF3831693.1"/>
    </source>
</evidence>
<keyword evidence="12" id="KW-0245">EGF-like domain</keyword>
<dbReference type="PROSITE" id="PS00022">
    <property type="entry name" value="EGF_1"/>
    <property type="match status" value="1"/>
</dbReference>
<comment type="caution">
    <text evidence="12">Lacks conserved residue(s) required for the propagation of feature annotation.</text>
</comment>
<gene>
    <name evidence="15" type="ORF">GIL414_LOCUS2840</name>
</gene>
<dbReference type="GO" id="GO:0034632">
    <property type="term" value="F:retinol transmembrane transporter activity"/>
    <property type="evidence" value="ECO:0007669"/>
    <property type="project" value="InterPro"/>
</dbReference>
<keyword evidence="11" id="KW-0675">Receptor</keyword>
<dbReference type="InterPro" id="IPR026612">
    <property type="entry name" value="STRA6-like"/>
</dbReference>
<evidence type="ECO:0000256" key="5">
    <source>
        <dbReference type="ARBA" id="ARBA00022692"/>
    </source>
</evidence>
<evidence type="ECO:0000256" key="1">
    <source>
        <dbReference type="ARBA" id="ARBA00004651"/>
    </source>
</evidence>
<dbReference type="SUPFAM" id="SSF49899">
    <property type="entry name" value="Concanavalin A-like lectins/glucanases"/>
    <property type="match status" value="1"/>
</dbReference>
<feature type="transmembrane region" description="Helical" evidence="13">
    <location>
        <begin position="186"/>
        <end position="205"/>
    </location>
</feature>
<dbReference type="PANTHER" id="PTHR21444">
    <property type="entry name" value="COILED-COIL DOMAIN-CONTAINING PROTEIN 180"/>
    <property type="match status" value="1"/>
</dbReference>
<proteinExistence type="predicted"/>
<dbReference type="Pfam" id="PF14752">
    <property type="entry name" value="RBP_receptor"/>
    <property type="match status" value="2"/>
</dbReference>
<feature type="transmembrane region" description="Helical" evidence="13">
    <location>
        <begin position="67"/>
        <end position="89"/>
    </location>
</feature>
<sequence>MTAQDQLDSINIPGTSVILRPSCSTYNPCGRNGYCRDNLNDEWTCQCKFWWNGTLCNHMSNSGWQVISLSILLFLLILVFYGLIIFRAINQKCKQQKNASDQHRQTTVTIKRKFSPIPRAVKDTSRRILSWIIAIATLLLAVSTLIVKWTIIKPIHEDIVDKFKKNEPVFFKQHYFCRIMELRTEFNIVTFPLACFIILIFTIITRRVSTHGIKYSRGFIGIPIPLDFFAHVKRTLVAVIFAIFADELLGIANDVLNANNPSTSKGVIMIYLLQLLKVFVIGFRCYPTLAAVYIDNWFSLLCATLYIWLDFSITIFNNGLCKHDYYQSEIDFNKSGANSTIKYLTYYGAGSKLLLIQLLTDIPRYLCLAYISVKLPALLFKRIRHRHTNDRTLTREQRTLLYSSLLHSVEAQYVKRLLGMNNTNVPTSRFSQIIRFIYEWRDDFRFSSRVVCVYTAAFLLIFFLTTQLCVRLTPTINQVQEICQRLVDFMSAVTSASDDDLKNNENQPSDFPLPNFVRPFLVAFITAACIIIIQLLVMLAGIRRNLLQAYRGDDSEIPRRVSSANVNYVTGTFHFAEEWRTQLSELRNNIDSAISCNLIKDKRSPIYIIKIEADNAVNQILKKQLSYKVDDRFCLIRGPVQLDCNAMRSIYVGDDDGYGRIRGQQKYSQSRSMLRFKIEKTRSPQALFFGITTSNANLDQRLWSDPATIGWCGDNSIWVHGYHDNIKSQSVDDRFQFGDILQLTLNCDRNQIELYNERTDKTHIQCVDLKETPFPWHFLVGLFSNGDCVTIV</sequence>
<name>A0A8S2K9I0_9BILA</name>
<keyword evidence="4" id="KW-1003">Cell membrane</keyword>
<keyword evidence="9 13" id="KW-0472">Membrane</keyword>
<evidence type="ECO:0000259" key="14">
    <source>
        <dbReference type="PROSITE" id="PS50026"/>
    </source>
</evidence>
<dbReference type="AlphaFoldDB" id="A0A8S2K9I0"/>
<feature type="transmembrane region" description="Helical" evidence="13">
    <location>
        <begin position="128"/>
        <end position="152"/>
    </location>
</feature>
<evidence type="ECO:0000256" key="7">
    <source>
        <dbReference type="ARBA" id="ARBA00022989"/>
    </source>
</evidence>
<feature type="transmembrane region" description="Helical" evidence="13">
    <location>
        <begin position="446"/>
        <end position="464"/>
    </location>
</feature>
<feature type="domain" description="EGF-like" evidence="14">
    <location>
        <begin position="19"/>
        <end position="57"/>
    </location>
</feature>
<keyword evidence="3" id="KW-0813">Transport</keyword>